<dbReference type="EMBL" id="QJNU01000283">
    <property type="protein sequence ID" value="RYP03086.1"/>
    <property type="molecule type" value="Genomic_DNA"/>
</dbReference>
<dbReference type="AlphaFoldDB" id="A0A4Q4T978"/>
<evidence type="ECO:0000313" key="2">
    <source>
        <dbReference type="EMBL" id="RYP03086.1"/>
    </source>
</evidence>
<reference evidence="2 3" key="1">
    <citation type="submission" date="2018-06" db="EMBL/GenBank/DDBJ databases">
        <title>Complete Genomes of Monosporascus.</title>
        <authorList>
            <person name="Robinson A.J."/>
            <person name="Natvig D.O."/>
        </authorList>
    </citation>
    <scope>NUCLEOTIDE SEQUENCE [LARGE SCALE GENOMIC DNA]</scope>
    <source>
        <strain evidence="2 3">CBS 110550</strain>
    </source>
</reference>
<dbReference type="Pfam" id="PF20150">
    <property type="entry name" value="2EXR"/>
    <property type="match status" value="1"/>
</dbReference>
<proteinExistence type="predicted"/>
<organism evidence="2 3">
    <name type="scientific">Monosporascus ibericus</name>
    <dbReference type="NCBI Taxonomy" id="155417"/>
    <lineage>
        <taxon>Eukaryota</taxon>
        <taxon>Fungi</taxon>
        <taxon>Dikarya</taxon>
        <taxon>Ascomycota</taxon>
        <taxon>Pezizomycotina</taxon>
        <taxon>Sordariomycetes</taxon>
        <taxon>Xylariomycetidae</taxon>
        <taxon>Xylariales</taxon>
        <taxon>Xylariales incertae sedis</taxon>
        <taxon>Monosporascus</taxon>
    </lineage>
</organism>
<dbReference type="Proteomes" id="UP000293360">
    <property type="component" value="Unassembled WGS sequence"/>
</dbReference>
<accession>A0A4Q4T978</accession>
<protein>
    <recommendedName>
        <fullName evidence="1">2EXR domain-containing protein</fullName>
    </recommendedName>
</protein>
<name>A0A4Q4T978_9PEZI</name>
<gene>
    <name evidence="2" type="ORF">DL764_005395</name>
</gene>
<evidence type="ECO:0000313" key="3">
    <source>
        <dbReference type="Proteomes" id="UP000293360"/>
    </source>
</evidence>
<keyword evidence="3" id="KW-1185">Reference proteome</keyword>
<evidence type="ECO:0000259" key="1">
    <source>
        <dbReference type="Pfam" id="PF20150"/>
    </source>
</evidence>
<feature type="domain" description="2EXR" evidence="1">
    <location>
        <begin position="3"/>
        <end position="85"/>
    </location>
</feature>
<dbReference type="OrthoDB" id="3473305at2759"/>
<sequence>MGFSLFGHLPPELRREIWVTALDSSSPDKEVCVFSCAESQLDRTLLEQLQVHQACSPLLWTCGESRDIALESWAPGRAFDPDSDILYIGGGAFKTFIGKLCFPGNEIPEWVGRIHHLALDLRAARAGHLLPMSLQNMHSLETISIVFPQSYGTMDIHASAQVPHHGEKHVETRVLSTHETDAMSIEADYVFETYMGEHPVQWRKSATTYMQEVISGLRRDVALNAENLPACWDKESDQLLLKFEARCFV</sequence>
<comment type="caution">
    <text evidence="2">The sequence shown here is derived from an EMBL/GenBank/DDBJ whole genome shotgun (WGS) entry which is preliminary data.</text>
</comment>
<dbReference type="InterPro" id="IPR045518">
    <property type="entry name" value="2EXR"/>
</dbReference>